<dbReference type="EMBL" id="CP019343">
    <property type="protein sequence ID" value="ARN75936.1"/>
    <property type="molecule type" value="Genomic_DNA"/>
</dbReference>
<dbReference type="SUPFAM" id="SSF53850">
    <property type="entry name" value="Periplasmic binding protein-like II"/>
    <property type="match status" value="1"/>
</dbReference>
<organism evidence="6 7">
    <name type="scientific">Oceanicoccus sagamiensis</name>
    <dbReference type="NCBI Taxonomy" id="716816"/>
    <lineage>
        <taxon>Bacteria</taxon>
        <taxon>Pseudomonadati</taxon>
        <taxon>Pseudomonadota</taxon>
        <taxon>Gammaproteobacteria</taxon>
        <taxon>Cellvibrionales</taxon>
        <taxon>Spongiibacteraceae</taxon>
        <taxon>Oceanicoccus</taxon>
    </lineage>
</organism>
<dbReference type="InterPro" id="IPR000847">
    <property type="entry name" value="LysR_HTH_N"/>
</dbReference>
<dbReference type="PANTHER" id="PTHR30419:SF8">
    <property type="entry name" value="NITROGEN ASSIMILATION TRANSCRIPTIONAL ACTIVATOR-RELATED"/>
    <property type="match status" value="1"/>
</dbReference>
<dbReference type="Proteomes" id="UP000193450">
    <property type="component" value="Chromosome"/>
</dbReference>
<dbReference type="GO" id="GO:0005829">
    <property type="term" value="C:cytosol"/>
    <property type="evidence" value="ECO:0007669"/>
    <property type="project" value="TreeGrafter"/>
</dbReference>
<dbReference type="InterPro" id="IPR036390">
    <property type="entry name" value="WH_DNA-bd_sf"/>
</dbReference>
<evidence type="ECO:0000259" key="5">
    <source>
        <dbReference type="PROSITE" id="PS50931"/>
    </source>
</evidence>
<evidence type="ECO:0000256" key="2">
    <source>
        <dbReference type="ARBA" id="ARBA00023015"/>
    </source>
</evidence>
<reference evidence="6 7" key="1">
    <citation type="submission" date="2016-11" db="EMBL/GenBank/DDBJ databases">
        <title>Trade-off between light-utilization and light-protection in marine flavobacteria.</title>
        <authorList>
            <person name="Kumagai Y."/>
        </authorList>
    </citation>
    <scope>NUCLEOTIDE SEQUENCE [LARGE SCALE GENOMIC DNA]</scope>
    <source>
        <strain evidence="6 7">NBRC 107125</strain>
    </source>
</reference>
<dbReference type="PROSITE" id="PS50931">
    <property type="entry name" value="HTH_LYSR"/>
    <property type="match status" value="1"/>
</dbReference>
<dbReference type="GO" id="GO:0003700">
    <property type="term" value="F:DNA-binding transcription factor activity"/>
    <property type="evidence" value="ECO:0007669"/>
    <property type="project" value="InterPro"/>
</dbReference>
<dbReference type="Gene3D" id="1.10.10.10">
    <property type="entry name" value="Winged helix-like DNA-binding domain superfamily/Winged helix DNA-binding domain"/>
    <property type="match status" value="1"/>
</dbReference>
<keyword evidence="7" id="KW-1185">Reference proteome</keyword>
<proteinExistence type="inferred from homology"/>
<gene>
    <name evidence="6" type="ORF">BST96_18640</name>
</gene>
<dbReference type="PRINTS" id="PR00039">
    <property type="entry name" value="HTHLYSR"/>
</dbReference>
<evidence type="ECO:0000313" key="7">
    <source>
        <dbReference type="Proteomes" id="UP000193450"/>
    </source>
</evidence>
<feature type="domain" description="HTH lysR-type" evidence="5">
    <location>
        <begin position="1"/>
        <end position="58"/>
    </location>
</feature>
<dbReference type="AlphaFoldDB" id="A0A1X9NEG0"/>
<dbReference type="InterPro" id="IPR005119">
    <property type="entry name" value="LysR_subst-bd"/>
</dbReference>
<dbReference type="SUPFAM" id="SSF46785">
    <property type="entry name" value="Winged helix' DNA-binding domain"/>
    <property type="match status" value="1"/>
</dbReference>
<dbReference type="KEGG" id="osg:BST96_18640"/>
<dbReference type="Gene3D" id="3.40.190.290">
    <property type="match status" value="1"/>
</dbReference>
<evidence type="ECO:0000256" key="3">
    <source>
        <dbReference type="ARBA" id="ARBA00023125"/>
    </source>
</evidence>
<keyword evidence="3" id="KW-0238">DNA-binding</keyword>
<dbReference type="STRING" id="716816.BST96_18640"/>
<dbReference type="GO" id="GO:0003677">
    <property type="term" value="F:DNA binding"/>
    <property type="evidence" value="ECO:0007669"/>
    <property type="project" value="UniProtKB-KW"/>
</dbReference>
<dbReference type="PANTHER" id="PTHR30419">
    <property type="entry name" value="HTH-TYPE TRANSCRIPTIONAL REGULATOR YBHD"/>
    <property type="match status" value="1"/>
</dbReference>
<name>A0A1X9NEG0_9GAMM</name>
<evidence type="ECO:0000313" key="6">
    <source>
        <dbReference type="EMBL" id="ARN75936.1"/>
    </source>
</evidence>
<dbReference type="OrthoDB" id="9785745at2"/>
<evidence type="ECO:0000256" key="4">
    <source>
        <dbReference type="ARBA" id="ARBA00023163"/>
    </source>
</evidence>
<dbReference type="InterPro" id="IPR050950">
    <property type="entry name" value="HTH-type_LysR_regulators"/>
</dbReference>
<dbReference type="Pfam" id="PF03466">
    <property type="entry name" value="LysR_substrate"/>
    <property type="match status" value="1"/>
</dbReference>
<dbReference type="FunFam" id="1.10.10.10:FF:000001">
    <property type="entry name" value="LysR family transcriptional regulator"/>
    <property type="match status" value="1"/>
</dbReference>
<comment type="similarity">
    <text evidence="1">Belongs to the LysR transcriptional regulatory family.</text>
</comment>
<dbReference type="CDD" id="cd05466">
    <property type="entry name" value="PBP2_LTTR_substrate"/>
    <property type="match status" value="1"/>
</dbReference>
<protein>
    <submittedName>
        <fullName evidence="6">LysR family transcriptional regulator</fullName>
    </submittedName>
</protein>
<evidence type="ECO:0000256" key="1">
    <source>
        <dbReference type="ARBA" id="ARBA00009437"/>
    </source>
</evidence>
<dbReference type="RefSeq" id="WP_085760133.1">
    <property type="nucleotide sequence ID" value="NZ_CP019343.1"/>
</dbReference>
<sequence length="292" mass="32264">MDTQNLQAFVEVAESRSFSEAAETLHITQPAVSKRIAALESQLDCKLFDRISRTVQLTEAGTALLPRAERILNAVQEAKRSIVDLQGEISGELSIGISHHIGLHRLPPVLQAFNQSYPEVHFDIDFMDSEEAYEQVMHGRIELGVVTLDPTESSPLMRQPVWQDALVVAIAPDHPLAVLESVNLSTLSQFTAILPGLNTYTGQIIKALFQRHGLKLDVSMETNYLETIKMMVSIGLGWSVLPHTMIDQGLKTLDIADIKLQRTLGYVFHQNRSLSNAANAFVAALNANRDTA</sequence>
<dbReference type="Pfam" id="PF00126">
    <property type="entry name" value="HTH_1"/>
    <property type="match status" value="1"/>
</dbReference>
<accession>A0A1X9NEG0</accession>
<keyword evidence="2" id="KW-0805">Transcription regulation</keyword>
<keyword evidence="4" id="KW-0804">Transcription</keyword>
<dbReference type="InterPro" id="IPR036388">
    <property type="entry name" value="WH-like_DNA-bd_sf"/>
</dbReference>